<dbReference type="InterPro" id="IPR018171">
    <property type="entry name" value="Pept_tRNA_hydro_CS"/>
</dbReference>
<keyword evidence="4" id="KW-0694">RNA-binding</keyword>
<dbReference type="GO" id="GO:0000049">
    <property type="term" value="F:tRNA binding"/>
    <property type="evidence" value="ECO:0007669"/>
    <property type="project" value="UniProtKB-KW"/>
</dbReference>
<proteinExistence type="inferred from homology"/>
<dbReference type="Gene3D" id="3.40.50.1470">
    <property type="entry name" value="Peptidyl-tRNA hydrolase"/>
    <property type="match status" value="1"/>
</dbReference>
<dbReference type="OMA" id="CFNTEQK"/>
<reference evidence="9" key="1">
    <citation type="submission" date="2016-04" db="EMBL/GenBank/DDBJ databases">
        <authorList>
            <person name="Evans L.H."/>
            <person name="Alamgir A."/>
            <person name="Owens N."/>
            <person name="Weber N.D."/>
            <person name="Virtaneva K."/>
            <person name="Barbian K."/>
            <person name="Babar A."/>
            <person name="Rosenke K."/>
        </authorList>
    </citation>
    <scope>NUCLEOTIDE SEQUENCE [LARGE SCALE GENOMIC DNA]</scope>
    <source>
        <strain evidence="9">CBS 101.48</strain>
    </source>
</reference>
<dbReference type="Pfam" id="PF01195">
    <property type="entry name" value="Pept_tRNA_hydro"/>
    <property type="match status" value="1"/>
</dbReference>
<dbReference type="InterPro" id="IPR036416">
    <property type="entry name" value="Pept_tRNA_hydro_sf"/>
</dbReference>
<evidence type="ECO:0000256" key="2">
    <source>
        <dbReference type="ARBA" id="ARBA00022555"/>
    </source>
</evidence>
<evidence type="ECO:0000256" key="8">
    <source>
        <dbReference type="SAM" id="MobiDB-lite"/>
    </source>
</evidence>
<evidence type="ECO:0000256" key="6">
    <source>
        <dbReference type="RuleBase" id="RU000673"/>
    </source>
</evidence>
<organism evidence="9">
    <name type="scientific">Absidia glauca</name>
    <name type="common">Pin mould</name>
    <dbReference type="NCBI Taxonomy" id="4829"/>
    <lineage>
        <taxon>Eukaryota</taxon>
        <taxon>Fungi</taxon>
        <taxon>Fungi incertae sedis</taxon>
        <taxon>Mucoromycota</taxon>
        <taxon>Mucoromycotina</taxon>
        <taxon>Mucoromycetes</taxon>
        <taxon>Mucorales</taxon>
        <taxon>Cunninghamellaceae</taxon>
        <taxon>Absidia</taxon>
    </lineage>
</organism>
<comment type="similarity">
    <text evidence="5 7">Belongs to the PTH family.</text>
</comment>
<evidence type="ECO:0000256" key="1">
    <source>
        <dbReference type="ARBA" id="ARBA00013260"/>
    </source>
</evidence>
<accession>A0A163K7K7</accession>
<dbReference type="FunCoup" id="A0A163K7K7">
    <property type="interactions" value="176"/>
</dbReference>
<evidence type="ECO:0000313" key="10">
    <source>
        <dbReference type="Proteomes" id="UP000078561"/>
    </source>
</evidence>
<keyword evidence="2" id="KW-0820">tRNA-binding</keyword>
<dbReference type="PROSITE" id="PS01195">
    <property type="entry name" value="PEPT_TRNA_HYDROL_1"/>
    <property type="match status" value="1"/>
</dbReference>
<dbReference type="OrthoDB" id="1711136at2759"/>
<dbReference type="PANTHER" id="PTHR17224:SF1">
    <property type="entry name" value="PEPTIDYL-TRNA HYDROLASE"/>
    <property type="match status" value="1"/>
</dbReference>
<keyword evidence="10" id="KW-1185">Reference proteome</keyword>
<dbReference type="SUPFAM" id="SSF53178">
    <property type="entry name" value="Peptidyl-tRNA hydrolase-like"/>
    <property type="match status" value="1"/>
</dbReference>
<protein>
    <recommendedName>
        <fullName evidence="1 6">Peptidyl-tRNA hydrolase</fullName>
        <ecNumber evidence="1 6">3.1.1.29</ecNumber>
    </recommendedName>
</protein>
<evidence type="ECO:0000256" key="4">
    <source>
        <dbReference type="ARBA" id="ARBA00022884"/>
    </source>
</evidence>
<keyword evidence="3 6" id="KW-0378">Hydrolase</keyword>
<evidence type="ECO:0000256" key="3">
    <source>
        <dbReference type="ARBA" id="ARBA00022801"/>
    </source>
</evidence>
<evidence type="ECO:0000256" key="5">
    <source>
        <dbReference type="ARBA" id="ARBA00038063"/>
    </source>
</evidence>
<dbReference type="NCBIfam" id="TIGR00447">
    <property type="entry name" value="pth"/>
    <property type="match status" value="1"/>
</dbReference>
<evidence type="ECO:0000256" key="7">
    <source>
        <dbReference type="RuleBase" id="RU004320"/>
    </source>
</evidence>
<dbReference type="PANTHER" id="PTHR17224">
    <property type="entry name" value="PEPTIDYL-TRNA HYDROLASE"/>
    <property type="match status" value="1"/>
</dbReference>
<dbReference type="InParanoid" id="A0A163K7K7"/>
<dbReference type="Proteomes" id="UP000078561">
    <property type="component" value="Unassembled WGS sequence"/>
</dbReference>
<dbReference type="PROSITE" id="PS01196">
    <property type="entry name" value="PEPT_TRNA_HYDROL_2"/>
    <property type="match status" value="1"/>
</dbReference>
<dbReference type="CDD" id="cd00462">
    <property type="entry name" value="PTH"/>
    <property type="match status" value="1"/>
</dbReference>
<comment type="catalytic activity">
    <reaction evidence="6">
        <text>an N-acyl-L-alpha-aminoacyl-tRNA + H2O = an N-acyl-L-amino acid + a tRNA + H(+)</text>
        <dbReference type="Rhea" id="RHEA:54448"/>
        <dbReference type="Rhea" id="RHEA-COMP:10123"/>
        <dbReference type="Rhea" id="RHEA-COMP:13883"/>
        <dbReference type="ChEBI" id="CHEBI:15377"/>
        <dbReference type="ChEBI" id="CHEBI:15378"/>
        <dbReference type="ChEBI" id="CHEBI:59874"/>
        <dbReference type="ChEBI" id="CHEBI:78442"/>
        <dbReference type="ChEBI" id="CHEBI:138191"/>
        <dbReference type="EC" id="3.1.1.29"/>
    </reaction>
</comment>
<dbReference type="AlphaFoldDB" id="A0A163K7K7"/>
<dbReference type="EMBL" id="LT554476">
    <property type="protein sequence ID" value="SAM05911.1"/>
    <property type="molecule type" value="Genomic_DNA"/>
</dbReference>
<sequence>MAVKLLLVGLGNYTHPNTRHNVGMMVLDNLAKQLNLTWTQHRPWKSHMAQIPLSFVTKSNVVDVDLILIKPRLLMNVSGTCVAKAVKELSIPASNIYVFHDDLQRSLGKLSIKTGGSANGHNGVKSVMEKLGTDAFKRVRIGIGRPEDRSPDVVADFVLNKFLPAEIATLEETVYPLIAPGQGLQTLCVRGELWRPVKEKQQKQQKQQPSPKLESVDLPSTPLDIKVQ</sequence>
<dbReference type="EC" id="3.1.1.29" evidence="1 6"/>
<dbReference type="InterPro" id="IPR001328">
    <property type="entry name" value="Pept_tRNA_hydro"/>
</dbReference>
<name>A0A163K7K7_ABSGL</name>
<feature type="region of interest" description="Disordered" evidence="8">
    <location>
        <begin position="198"/>
        <end position="228"/>
    </location>
</feature>
<evidence type="ECO:0000313" key="9">
    <source>
        <dbReference type="EMBL" id="SAM05911.1"/>
    </source>
</evidence>
<dbReference type="STRING" id="4829.A0A163K7K7"/>
<dbReference type="GO" id="GO:0004045">
    <property type="term" value="F:peptidyl-tRNA hydrolase activity"/>
    <property type="evidence" value="ECO:0007669"/>
    <property type="project" value="UniProtKB-EC"/>
</dbReference>
<gene>
    <name evidence="9" type="primary">ABSGL_11786.1 scaffold 12322</name>
</gene>